<dbReference type="PANTHER" id="PTHR43790:SF9">
    <property type="entry name" value="GALACTOFURANOSE TRANSPORTER ATP-BINDING PROTEIN YTFR"/>
    <property type="match status" value="1"/>
</dbReference>
<dbReference type="InterPro" id="IPR003439">
    <property type="entry name" value="ABC_transporter-like_ATP-bd"/>
</dbReference>
<dbReference type="Pfam" id="PF00005">
    <property type="entry name" value="ABC_tran"/>
    <property type="match status" value="2"/>
</dbReference>
<evidence type="ECO:0000256" key="1">
    <source>
        <dbReference type="ARBA" id="ARBA00022448"/>
    </source>
</evidence>
<protein>
    <submittedName>
        <fullName evidence="6">ABC transporter permease</fullName>
    </submittedName>
</protein>
<dbReference type="PANTHER" id="PTHR43790">
    <property type="entry name" value="CARBOHYDRATE TRANSPORT ATP-BINDING PROTEIN MG119-RELATED"/>
    <property type="match status" value="1"/>
</dbReference>
<dbReference type="SUPFAM" id="SSF52540">
    <property type="entry name" value="P-loop containing nucleoside triphosphate hydrolases"/>
    <property type="match status" value="2"/>
</dbReference>
<feature type="domain" description="ABC transporter" evidence="5">
    <location>
        <begin position="251"/>
        <end position="498"/>
    </location>
</feature>
<dbReference type="Gene3D" id="3.40.50.300">
    <property type="entry name" value="P-loop containing nucleotide triphosphate hydrolases"/>
    <property type="match status" value="2"/>
</dbReference>
<dbReference type="InterPro" id="IPR027417">
    <property type="entry name" value="P-loop_NTPase"/>
</dbReference>
<dbReference type="PROSITE" id="PS50893">
    <property type="entry name" value="ABC_TRANSPORTER_2"/>
    <property type="match status" value="2"/>
</dbReference>
<keyword evidence="7" id="KW-1185">Reference proteome</keyword>
<dbReference type="InterPro" id="IPR003593">
    <property type="entry name" value="AAA+_ATPase"/>
</dbReference>
<dbReference type="GO" id="GO:0005524">
    <property type="term" value="F:ATP binding"/>
    <property type="evidence" value="ECO:0007669"/>
    <property type="project" value="UniProtKB-KW"/>
</dbReference>
<accession>A0A511YZJ7</accession>
<dbReference type="CDD" id="cd03215">
    <property type="entry name" value="ABC_Carb_Monos_II"/>
    <property type="match status" value="1"/>
</dbReference>
<dbReference type="OrthoDB" id="39350at2"/>
<evidence type="ECO:0000256" key="4">
    <source>
        <dbReference type="ARBA" id="ARBA00022840"/>
    </source>
</evidence>
<dbReference type="GO" id="GO:0016887">
    <property type="term" value="F:ATP hydrolysis activity"/>
    <property type="evidence" value="ECO:0007669"/>
    <property type="project" value="InterPro"/>
</dbReference>
<dbReference type="RefSeq" id="WP_034244859.1">
    <property type="nucleotide sequence ID" value="NZ_BJYK01000009.1"/>
</dbReference>
<keyword evidence="4" id="KW-0067">ATP-binding</keyword>
<sequence>MNAVEARRIWKTFDGNTALRDAHLAIEPGSIHALVGENGAGKSTLIKALTGVHRPDRGDILVGGVPVTLAGVHDAMRFGVSAVHQERNLVPELSVAENLLLHQPPRRGGLLDYQRMYREAEPWLARVGLDVDPRARAKTLSVAQGQLLEIARALSVRASVLLLDEPTASITEREAAVLFGILRELRDAGTAVLFVSHKLEEVLGLCDRITVLRDGQTVLDGVQAQGLRRADLITAMVGRSVAFAERREPCARPEAVPMLELRDVATELGHDAVNLSVAPGGVVALYGLVGAGRTELARCLLGLGRLTGGEVLLRGAPVRIADPHDALHRHRIGYVSEDRKGEGLILSHSVAHNIGITVWDRLRRALGFITPRREADAVGPVAARMGVRMSGLDQEVGQLSGGNQQKVCVARWLAGDVDLLVVDEPTIGVDVRTKEEMYVLLDELARAGKAILLISSDLSEVVRLADRILVMADRRIIAEHVNTGDYAQLSARIMDEIVEAQALVVPERATA</sequence>
<evidence type="ECO:0000256" key="2">
    <source>
        <dbReference type="ARBA" id="ARBA00022737"/>
    </source>
</evidence>
<name>A0A511YZJ7_9CELL</name>
<keyword evidence="3" id="KW-0547">Nucleotide-binding</keyword>
<evidence type="ECO:0000313" key="6">
    <source>
        <dbReference type="EMBL" id="GEN80637.1"/>
    </source>
</evidence>
<keyword evidence="2" id="KW-0677">Repeat</keyword>
<reference evidence="6 7" key="1">
    <citation type="submission" date="2019-07" db="EMBL/GenBank/DDBJ databases">
        <title>Whole genome shotgun sequence of Actinotalea fermentans NBRC 105374.</title>
        <authorList>
            <person name="Hosoyama A."/>
            <person name="Uohara A."/>
            <person name="Ohji S."/>
            <person name="Ichikawa N."/>
        </authorList>
    </citation>
    <scope>NUCLEOTIDE SEQUENCE [LARGE SCALE GENOMIC DNA]</scope>
    <source>
        <strain evidence="6 7">NBRC 105374</strain>
    </source>
</reference>
<keyword evidence="1" id="KW-0813">Transport</keyword>
<organism evidence="6 7">
    <name type="scientific">Actinotalea fermentans</name>
    <dbReference type="NCBI Taxonomy" id="43671"/>
    <lineage>
        <taxon>Bacteria</taxon>
        <taxon>Bacillati</taxon>
        <taxon>Actinomycetota</taxon>
        <taxon>Actinomycetes</taxon>
        <taxon>Micrococcales</taxon>
        <taxon>Cellulomonadaceae</taxon>
        <taxon>Actinotalea</taxon>
    </lineage>
</organism>
<feature type="domain" description="ABC transporter" evidence="5">
    <location>
        <begin position="4"/>
        <end position="239"/>
    </location>
</feature>
<evidence type="ECO:0000313" key="7">
    <source>
        <dbReference type="Proteomes" id="UP000321484"/>
    </source>
</evidence>
<dbReference type="AlphaFoldDB" id="A0A511YZJ7"/>
<gene>
    <name evidence="6" type="ORF">AFE02nite_23710</name>
</gene>
<dbReference type="SMART" id="SM00382">
    <property type="entry name" value="AAA"/>
    <property type="match status" value="2"/>
</dbReference>
<dbReference type="InterPro" id="IPR017871">
    <property type="entry name" value="ABC_transporter-like_CS"/>
</dbReference>
<comment type="caution">
    <text evidence="6">The sequence shown here is derived from an EMBL/GenBank/DDBJ whole genome shotgun (WGS) entry which is preliminary data.</text>
</comment>
<dbReference type="EMBL" id="BJYK01000009">
    <property type="protein sequence ID" value="GEN80637.1"/>
    <property type="molecule type" value="Genomic_DNA"/>
</dbReference>
<proteinExistence type="predicted"/>
<evidence type="ECO:0000256" key="3">
    <source>
        <dbReference type="ARBA" id="ARBA00022741"/>
    </source>
</evidence>
<evidence type="ECO:0000259" key="5">
    <source>
        <dbReference type="PROSITE" id="PS50893"/>
    </source>
</evidence>
<dbReference type="Proteomes" id="UP000321484">
    <property type="component" value="Unassembled WGS sequence"/>
</dbReference>
<dbReference type="CDD" id="cd03216">
    <property type="entry name" value="ABC_Carb_Monos_I"/>
    <property type="match status" value="1"/>
</dbReference>
<dbReference type="InterPro" id="IPR050107">
    <property type="entry name" value="ABC_carbohydrate_import_ATPase"/>
</dbReference>
<dbReference type="PROSITE" id="PS00211">
    <property type="entry name" value="ABC_TRANSPORTER_1"/>
    <property type="match status" value="1"/>
</dbReference>